<dbReference type="PROSITE" id="PS50109">
    <property type="entry name" value="HIS_KIN"/>
    <property type="match status" value="1"/>
</dbReference>
<feature type="domain" description="Histidine kinase" evidence="8">
    <location>
        <begin position="617"/>
        <end position="833"/>
    </location>
</feature>
<keyword evidence="4" id="KW-0597">Phosphoprotein</keyword>
<dbReference type="GO" id="GO:0006355">
    <property type="term" value="P:regulation of DNA-templated transcription"/>
    <property type="evidence" value="ECO:0007669"/>
    <property type="project" value="InterPro"/>
</dbReference>
<dbReference type="InterPro" id="IPR003594">
    <property type="entry name" value="HATPase_dom"/>
</dbReference>
<dbReference type="InterPro" id="IPR035965">
    <property type="entry name" value="PAS-like_dom_sf"/>
</dbReference>
<dbReference type="InterPro" id="IPR005467">
    <property type="entry name" value="His_kinase_dom"/>
</dbReference>
<dbReference type="SUPFAM" id="SSF55874">
    <property type="entry name" value="ATPase domain of HSP90 chaperone/DNA topoisomerase II/histidine kinase"/>
    <property type="match status" value="1"/>
</dbReference>
<evidence type="ECO:0000259" key="8">
    <source>
        <dbReference type="PROSITE" id="PS50109"/>
    </source>
</evidence>
<gene>
    <name evidence="10" type="ORF">BC793_13227</name>
</gene>
<dbReference type="Gene3D" id="3.30.450.20">
    <property type="entry name" value="PAS domain"/>
    <property type="match status" value="2"/>
</dbReference>
<dbReference type="PANTHER" id="PTHR43711">
    <property type="entry name" value="TWO-COMPONENT HISTIDINE KINASE"/>
    <property type="match status" value="1"/>
</dbReference>
<dbReference type="AlphaFoldDB" id="A0A316EJ34"/>
<dbReference type="GO" id="GO:0000155">
    <property type="term" value="F:phosphorelay sensor kinase activity"/>
    <property type="evidence" value="ECO:0007669"/>
    <property type="project" value="InterPro"/>
</dbReference>
<proteinExistence type="predicted"/>
<dbReference type="Pfam" id="PF00989">
    <property type="entry name" value="PAS"/>
    <property type="match status" value="1"/>
</dbReference>
<dbReference type="InterPro" id="IPR003661">
    <property type="entry name" value="HisK_dim/P_dom"/>
</dbReference>
<dbReference type="Gene3D" id="3.30.565.10">
    <property type="entry name" value="Histidine kinase-like ATPase, C-terminal domain"/>
    <property type="match status" value="1"/>
</dbReference>
<sequence length="837" mass="89866">MDVLVHDEAILSDPARLAAVRRAAQLLPAMDLSLDDVARLAAHSLGAPMATLCLVGVDRTQRLGAHGLPPALAAHDDGSLPHSFAGHVVCDNRLTHAADLPHDADPRLREHPLVGSGVRAYIAVPIRDGAGRPLGALTVFDTRPRRWHGPQELALMDIAGLLTASVRWDGRAASTAPMLDGAALLDSVQEAFVAVDTGGIIRGFNRAAERLLGYTAAQVCCQHLEDTVLPDYRGEATRPALQRLFAAGPARPLVRELTVRHRDGHPLATRASMSVVHGVAGALACMFLTDLSAQVAAEATAERHASFLTALLNSLSVGVMACDDTGRVIVMNPALRRIHGHPDTGPVPDDLPATVSTFLYDAQLQPLSWEQTPLMRAWRGEHLTDLDVVAKLPGRRTRVFATTAQQIQNRDGVRLGAVVVAHEVTPLRRAEHFNACRRDVERALRAATSITDAAPAVLRAVTTALGWPGAELFLIDENTDRLQAIGHHSDNGEGPEGLFGHTPVRNRGVTGRVWQSGQPLWIPDITRYADLTSENEQHRVDLCVRHGIRTVLAVPVRDGGTLLGVLTCYAGAPEVDQDLLTVLLDGVAAQIGVYVALRRAEELALQLTRSQDDFLDLVGHELRTPLTSIIANVTMLTEEATGLDEEQQQMLSTVARNTGMLQHIVDTLLDLAALESGHHRLAAGPVDLVAIVADAVAALRRTTAAGVQLRTDMPHPVLVTGDAGRLRQALDDVLSNALKYSPAGADVHIRLERSGGWAELCITDTGIGTPASERDRVFDRFYRAGNVRHHGTPGSGLGLSRTRTIVQLHGGDIALRPQQPSGTSVCIRLPLDRPDPP</sequence>
<name>A0A316EJ34_9ACTN</name>
<dbReference type="Proteomes" id="UP000245697">
    <property type="component" value="Unassembled WGS sequence"/>
</dbReference>
<evidence type="ECO:0000256" key="2">
    <source>
        <dbReference type="ARBA" id="ARBA00004236"/>
    </source>
</evidence>
<dbReference type="CDD" id="cd00075">
    <property type="entry name" value="HATPase"/>
    <property type="match status" value="1"/>
</dbReference>
<dbReference type="SMART" id="SM00388">
    <property type="entry name" value="HisKA"/>
    <property type="match status" value="1"/>
</dbReference>
<dbReference type="CDD" id="cd00082">
    <property type="entry name" value="HisKA"/>
    <property type="match status" value="1"/>
</dbReference>
<dbReference type="EMBL" id="QGGR01000032">
    <property type="protein sequence ID" value="PWK31678.1"/>
    <property type="molecule type" value="Genomic_DNA"/>
</dbReference>
<dbReference type="SUPFAM" id="SSF55785">
    <property type="entry name" value="PYP-like sensor domain (PAS domain)"/>
    <property type="match status" value="2"/>
</dbReference>
<dbReference type="PANTHER" id="PTHR43711:SF1">
    <property type="entry name" value="HISTIDINE KINASE 1"/>
    <property type="match status" value="1"/>
</dbReference>
<dbReference type="Pfam" id="PF02518">
    <property type="entry name" value="HATPase_c"/>
    <property type="match status" value="1"/>
</dbReference>
<evidence type="ECO:0000256" key="4">
    <source>
        <dbReference type="ARBA" id="ARBA00022553"/>
    </source>
</evidence>
<organism evidence="10 11">
    <name type="scientific">Actinoplanes xinjiangensis</name>
    <dbReference type="NCBI Taxonomy" id="512350"/>
    <lineage>
        <taxon>Bacteria</taxon>
        <taxon>Bacillati</taxon>
        <taxon>Actinomycetota</taxon>
        <taxon>Actinomycetes</taxon>
        <taxon>Micromonosporales</taxon>
        <taxon>Micromonosporaceae</taxon>
        <taxon>Actinoplanes</taxon>
    </lineage>
</organism>
<dbReference type="InterPro" id="IPR004358">
    <property type="entry name" value="Sig_transdc_His_kin-like_C"/>
</dbReference>
<dbReference type="NCBIfam" id="TIGR00229">
    <property type="entry name" value="sensory_box"/>
    <property type="match status" value="1"/>
</dbReference>
<dbReference type="Pfam" id="PF00512">
    <property type="entry name" value="HisKA"/>
    <property type="match status" value="1"/>
</dbReference>
<dbReference type="Pfam" id="PF13188">
    <property type="entry name" value="PAS_8"/>
    <property type="match status" value="1"/>
</dbReference>
<dbReference type="InterPro" id="IPR000014">
    <property type="entry name" value="PAS"/>
</dbReference>
<keyword evidence="11" id="KW-1185">Reference proteome</keyword>
<dbReference type="SMART" id="SM00065">
    <property type="entry name" value="GAF"/>
    <property type="match status" value="2"/>
</dbReference>
<keyword evidence="6" id="KW-0418">Kinase</keyword>
<dbReference type="SUPFAM" id="SSF47384">
    <property type="entry name" value="Homodimeric domain of signal transducing histidine kinase"/>
    <property type="match status" value="1"/>
</dbReference>
<protein>
    <recommendedName>
        <fullName evidence="3">histidine kinase</fullName>
        <ecNumber evidence="3">2.7.13.3</ecNumber>
    </recommendedName>
</protein>
<dbReference type="PROSITE" id="PS50112">
    <property type="entry name" value="PAS"/>
    <property type="match status" value="1"/>
</dbReference>
<evidence type="ECO:0000256" key="1">
    <source>
        <dbReference type="ARBA" id="ARBA00000085"/>
    </source>
</evidence>
<feature type="domain" description="PAS" evidence="9">
    <location>
        <begin position="184"/>
        <end position="248"/>
    </location>
</feature>
<dbReference type="Gene3D" id="3.30.450.40">
    <property type="match status" value="2"/>
</dbReference>
<evidence type="ECO:0000313" key="11">
    <source>
        <dbReference type="Proteomes" id="UP000245697"/>
    </source>
</evidence>
<dbReference type="InterPro" id="IPR050736">
    <property type="entry name" value="Sensor_HK_Regulatory"/>
</dbReference>
<accession>A0A316EJ34</accession>
<dbReference type="InterPro" id="IPR036097">
    <property type="entry name" value="HisK_dim/P_sf"/>
</dbReference>
<evidence type="ECO:0000259" key="9">
    <source>
        <dbReference type="PROSITE" id="PS50112"/>
    </source>
</evidence>
<dbReference type="PRINTS" id="PR00344">
    <property type="entry name" value="BCTRLSENSOR"/>
</dbReference>
<dbReference type="GO" id="GO:0005886">
    <property type="term" value="C:plasma membrane"/>
    <property type="evidence" value="ECO:0007669"/>
    <property type="project" value="UniProtKB-SubCell"/>
</dbReference>
<dbReference type="EC" id="2.7.13.3" evidence="3"/>
<dbReference type="Gene3D" id="1.10.287.130">
    <property type="match status" value="1"/>
</dbReference>
<dbReference type="SMART" id="SM00091">
    <property type="entry name" value="PAS"/>
    <property type="match status" value="2"/>
</dbReference>
<dbReference type="InterPro" id="IPR029016">
    <property type="entry name" value="GAF-like_dom_sf"/>
</dbReference>
<keyword evidence="7" id="KW-0902">Two-component regulatory system</keyword>
<dbReference type="InterPro" id="IPR013767">
    <property type="entry name" value="PAS_fold"/>
</dbReference>
<evidence type="ECO:0000256" key="5">
    <source>
        <dbReference type="ARBA" id="ARBA00022679"/>
    </source>
</evidence>
<dbReference type="SMART" id="SM00387">
    <property type="entry name" value="HATPase_c"/>
    <property type="match status" value="1"/>
</dbReference>
<dbReference type="CDD" id="cd00130">
    <property type="entry name" value="PAS"/>
    <property type="match status" value="1"/>
</dbReference>
<evidence type="ECO:0000313" key="10">
    <source>
        <dbReference type="EMBL" id="PWK31678.1"/>
    </source>
</evidence>
<comment type="caution">
    <text evidence="10">The sequence shown here is derived from an EMBL/GenBank/DDBJ whole genome shotgun (WGS) entry which is preliminary data.</text>
</comment>
<evidence type="ECO:0000256" key="6">
    <source>
        <dbReference type="ARBA" id="ARBA00022777"/>
    </source>
</evidence>
<dbReference type="InterPro" id="IPR036890">
    <property type="entry name" value="HATPase_C_sf"/>
</dbReference>
<comment type="catalytic activity">
    <reaction evidence="1">
        <text>ATP + protein L-histidine = ADP + protein N-phospho-L-histidine.</text>
        <dbReference type="EC" id="2.7.13.3"/>
    </reaction>
</comment>
<evidence type="ECO:0000256" key="3">
    <source>
        <dbReference type="ARBA" id="ARBA00012438"/>
    </source>
</evidence>
<dbReference type="InterPro" id="IPR003018">
    <property type="entry name" value="GAF"/>
</dbReference>
<evidence type="ECO:0000256" key="7">
    <source>
        <dbReference type="ARBA" id="ARBA00023012"/>
    </source>
</evidence>
<reference evidence="10 11" key="1">
    <citation type="submission" date="2018-05" db="EMBL/GenBank/DDBJ databases">
        <title>Genomic Encyclopedia of Archaeal and Bacterial Type Strains, Phase II (KMG-II): from individual species to whole genera.</title>
        <authorList>
            <person name="Goeker M."/>
        </authorList>
    </citation>
    <scope>NUCLEOTIDE SEQUENCE [LARGE SCALE GENOMIC DNA]</scope>
    <source>
        <strain evidence="10 11">DSM 45184</strain>
    </source>
</reference>
<dbReference type="SUPFAM" id="SSF55781">
    <property type="entry name" value="GAF domain-like"/>
    <property type="match status" value="2"/>
</dbReference>
<keyword evidence="5" id="KW-0808">Transferase</keyword>
<comment type="subcellular location">
    <subcellularLocation>
        <location evidence="2">Cell membrane</location>
    </subcellularLocation>
</comment>
<dbReference type="Pfam" id="PF01590">
    <property type="entry name" value="GAF"/>
    <property type="match status" value="2"/>
</dbReference>